<feature type="chain" id="PRO_5035192824" description="Secreted protein" evidence="1">
    <location>
        <begin position="17"/>
        <end position="148"/>
    </location>
</feature>
<dbReference type="EMBL" id="CAJNRD030001116">
    <property type="protein sequence ID" value="CAG5076036.1"/>
    <property type="molecule type" value="Genomic_DNA"/>
</dbReference>
<evidence type="ECO:0008006" key="4">
    <source>
        <dbReference type="Google" id="ProtNLM"/>
    </source>
</evidence>
<dbReference type="OrthoDB" id="2014333at2759"/>
<comment type="caution">
    <text evidence="2">The sequence shown here is derived from an EMBL/GenBank/DDBJ whole genome shotgun (WGS) entry which is preliminary data.</text>
</comment>
<protein>
    <recommendedName>
        <fullName evidence="4">Secreted protein</fullName>
    </recommendedName>
</protein>
<keyword evidence="1" id="KW-0732">Signal</keyword>
<gene>
    <name evidence="2" type="ORF">HICCMSTLAB_LOCUS2017</name>
</gene>
<organism evidence="2 3">
    <name type="scientific">Cotesia congregata</name>
    <name type="common">Parasitoid wasp</name>
    <name type="synonym">Apanteles congregatus</name>
    <dbReference type="NCBI Taxonomy" id="51543"/>
    <lineage>
        <taxon>Eukaryota</taxon>
        <taxon>Metazoa</taxon>
        <taxon>Ecdysozoa</taxon>
        <taxon>Arthropoda</taxon>
        <taxon>Hexapoda</taxon>
        <taxon>Insecta</taxon>
        <taxon>Pterygota</taxon>
        <taxon>Neoptera</taxon>
        <taxon>Endopterygota</taxon>
        <taxon>Hymenoptera</taxon>
        <taxon>Apocrita</taxon>
        <taxon>Ichneumonoidea</taxon>
        <taxon>Braconidae</taxon>
        <taxon>Microgastrinae</taxon>
        <taxon>Cotesia</taxon>
    </lineage>
</organism>
<accession>A0A8J2E7J9</accession>
<sequence>MEWVFCLALFLGPWTAAITGTIKSPWINEHHTLFPCQERLRRKSAPALPIATVPSFLHTRVFIFSASVGSLSDEQLRNCPVIKDTSDSAVGLKSTWFIPPGSSLKLLKKILTSAKFASFAGLGFPTLKIYDFIFLLLRILFTISSTSK</sequence>
<reference evidence="2" key="1">
    <citation type="submission" date="2021-04" db="EMBL/GenBank/DDBJ databases">
        <authorList>
            <person name="Chebbi M.A.C M."/>
        </authorList>
    </citation>
    <scope>NUCLEOTIDE SEQUENCE</scope>
</reference>
<feature type="signal peptide" evidence="1">
    <location>
        <begin position="1"/>
        <end position="16"/>
    </location>
</feature>
<proteinExistence type="predicted"/>
<evidence type="ECO:0000256" key="1">
    <source>
        <dbReference type="SAM" id="SignalP"/>
    </source>
</evidence>
<dbReference type="AlphaFoldDB" id="A0A8J2E7J9"/>
<name>A0A8J2E7J9_COTCN</name>
<evidence type="ECO:0000313" key="2">
    <source>
        <dbReference type="EMBL" id="CAG5076036.1"/>
    </source>
</evidence>
<dbReference type="Proteomes" id="UP000786811">
    <property type="component" value="Unassembled WGS sequence"/>
</dbReference>
<keyword evidence="3" id="KW-1185">Reference proteome</keyword>
<evidence type="ECO:0000313" key="3">
    <source>
        <dbReference type="Proteomes" id="UP000786811"/>
    </source>
</evidence>